<reference evidence="2 3" key="1">
    <citation type="submission" date="2019-03" db="EMBL/GenBank/DDBJ databases">
        <title>Metabolic potential of uncultured bacteria and archaea associated with petroleum seepage in deep-sea sediments.</title>
        <authorList>
            <person name="Dong X."/>
            <person name="Hubert C."/>
        </authorList>
    </citation>
    <scope>NUCLEOTIDE SEQUENCE [LARGE SCALE GENOMIC DNA]</scope>
    <source>
        <strain evidence="2">E29_bin78</strain>
    </source>
</reference>
<protein>
    <submittedName>
        <fullName evidence="2">DUF1638 domain-containing protein</fullName>
    </submittedName>
</protein>
<sequence>MPNRTSFKGYAIVSCGTLRGELNYLKDTGFLDAQRILFTAPGLHERQTELGRQLAKQLKNARRYSPRIIVVYGERCYLDPSNPYRNVDAIIQEQGTGISRIQAKSCIDMLASEKERRRISGESKVYWLSPGWLAYWKKIFKEWDAAKANETFPYYDKAVLLDAVGIFDKYSKNSPEKILEFSDWMKLQIQPYGISLDRFKGLLLDCIKEEK</sequence>
<dbReference type="Proteomes" id="UP000320679">
    <property type="component" value="Unassembled WGS sequence"/>
</dbReference>
<dbReference type="EMBL" id="SOJK01000268">
    <property type="protein sequence ID" value="TET43452.1"/>
    <property type="molecule type" value="Genomic_DNA"/>
</dbReference>
<name>A0A523ULP8_UNCAE</name>
<comment type="caution">
    <text evidence="2">The sequence shown here is derived from an EMBL/GenBank/DDBJ whole genome shotgun (WGS) entry which is preliminary data.</text>
</comment>
<proteinExistence type="predicted"/>
<accession>A0A523ULP8</accession>
<dbReference type="Pfam" id="PF07796">
    <property type="entry name" value="DUF1638"/>
    <property type="match status" value="1"/>
</dbReference>
<evidence type="ECO:0000313" key="2">
    <source>
        <dbReference type="EMBL" id="TET43452.1"/>
    </source>
</evidence>
<feature type="domain" description="DUF1638" evidence="1">
    <location>
        <begin position="40"/>
        <end position="202"/>
    </location>
</feature>
<organism evidence="2 3">
    <name type="scientific">Aerophobetes bacterium</name>
    <dbReference type="NCBI Taxonomy" id="2030807"/>
    <lineage>
        <taxon>Bacteria</taxon>
        <taxon>Candidatus Aerophobota</taxon>
    </lineage>
</organism>
<gene>
    <name evidence="2" type="ORF">E3J59_06395</name>
</gene>
<evidence type="ECO:0000259" key="1">
    <source>
        <dbReference type="Pfam" id="PF07796"/>
    </source>
</evidence>
<dbReference type="InterPro" id="IPR012437">
    <property type="entry name" value="DUF1638"/>
</dbReference>
<dbReference type="AlphaFoldDB" id="A0A523ULP8"/>
<evidence type="ECO:0000313" key="3">
    <source>
        <dbReference type="Proteomes" id="UP000320679"/>
    </source>
</evidence>